<feature type="region of interest" description="Disordered" evidence="1">
    <location>
        <begin position="28"/>
        <end position="80"/>
    </location>
</feature>
<dbReference type="InterPro" id="IPR050149">
    <property type="entry name" value="Collagen_superfamily"/>
</dbReference>
<protein>
    <recommendedName>
        <fullName evidence="2">CTHRC1 C-terminal domain-containing protein</fullName>
    </recommendedName>
</protein>
<dbReference type="InterPro" id="IPR008160">
    <property type="entry name" value="Collagen"/>
</dbReference>
<evidence type="ECO:0000313" key="3">
    <source>
        <dbReference type="EMBL" id="CAH3152363.1"/>
    </source>
</evidence>
<feature type="compositionally biased region" description="Basic and acidic residues" evidence="1">
    <location>
        <begin position="622"/>
        <end position="632"/>
    </location>
</feature>
<sequence>SSSSLVISHLYFQRYMLGFPGIPGSNGIPGVPGVPGPHGPQGREGVKGQIGDKGSQGMPGTRGDRGREGPPGKSGPLGLKGMKGQQGLLGMKGERGAVGIKGQQGIAGMKGSKGDKGEKGESAKASQASLVPQTNWKQCVWKSASGADNGKIKKHCAFNKLQSSSALRVSFQGNMRVSGSSSKCNRWYFKFNGNECSGPMTIEAVVYNWWPSGNPNLLHHRSFEGYCENIRQGAVRVELWVGKCSRQTLGDANTGWNSRSIVGFPGIPGFNGMPGMPGVPGPQGPQGRDGTKGQIGDKGSQGMPGPRGDRGREGPPGKSGPRGIKGIKGQAGLVGMKGEPGIVGSSGRKGDKGEKGESAKASQASVVPQTNWKQCVWKSQTDTDDGKIKDCTFNKLQSNSVSFQGNIRVEGSIKCNRWYFKFNGNECSGPMTIEAVIYSYWPSGIPNLLHHRSFEGYCENIPQGAVRVELWVGQCSGWTLGDAVTGWNSVSRIMIEEVSRPHMVQYFAVLLILCLPGSSLGTTTSPQQQNTATLKALCGKKIAQMGFPGIPGSNGMPGMPGVPGPQGPQGREGAKGQTGDNGLQGMSGPRGDRGREGPPGKSGPRGIQGMKGARGIMGNQGKKGEKGEKGESVKASQASVVPQTNWKQCVWKSESSTDNGKIKDCAFNKLQSNSALRVSFQGNMRVYGDARCNRWYFKFNGNQCSGPMTIEAVVYNSWPSGTPNLLHHRSFEGYCENIPQGAVRVELWVGKCSSQTLGNAETGWNSVSRIMIEEEERVYYVFTKRSSLESMPRTMAQYFAVLLILCIPGGSLRTTTSPQQQNNAKLKDLCELSIVGFPGIPGSNGMPGMPGVPGPQGPQGRDGTKGQIGDKGSQGMPGLRGERGREGPPGKSGPRGINGIKGEQGLVGMKGQRGIAGNQGQKGDKGEKGESAKASQASVVPQTNWKQCVWKSGTSTNNGKIKDCAFNKLQSNSALRVSFQGNMTVNGLSSKCNRWYFKFNGNECSGPMTIEAVVYNYWSSGNPNLLHHRSFEGYCENISQGAVRMELWVGQCSGYTLGNAYTGWNSVSRIMIEEVSRPQS</sequence>
<keyword evidence="4" id="KW-1185">Reference proteome</keyword>
<dbReference type="InterPro" id="IPR057873">
    <property type="entry name" value="CTHRC1_C"/>
</dbReference>
<reference evidence="3 4" key="1">
    <citation type="submission" date="2022-05" db="EMBL/GenBank/DDBJ databases">
        <authorList>
            <consortium name="Genoscope - CEA"/>
            <person name="William W."/>
        </authorList>
    </citation>
    <scope>NUCLEOTIDE SEQUENCE [LARGE SCALE GENOMIC DNA]</scope>
</reference>
<feature type="non-terminal residue" evidence="3">
    <location>
        <position position="1"/>
    </location>
</feature>
<feature type="domain" description="CTHRC1 C-terminal" evidence="2">
    <location>
        <begin position="943"/>
        <end position="1072"/>
    </location>
</feature>
<feature type="domain" description="CTHRC1 C-terminal" evidence="2">
    <location>
        <begin position="644"/>
        <end position="772"/>
    </location>
</feature>
<dbReference type="Pfam" id="PF25815">
    <property type="entry name" value="CTHRC1_C"/>
    <property type="match status" value="4"/>
</dbReference>
<dbReference type="EMBL" id="CALNXK010000093">
    <property type="protein sequence ID" value="CAH3152363.1"/>
    <property type="molecule type" value="Genomic_DNA"/>
</dbReference>
<feature type="region of interest" description="Disordered" evidence="1">
    <location>
        <begin position="551"/>
        <end position="639"/>
    </location>
</feature>
<name>A0ABN8PWS1_9CNID</name>
<feature type="region of interest" description="Disordered" evidence="1">
    <location>
        <begin position="841"/>
        <end position="938"/>
    </location>
</feature>
<feature type="compositionally biased region" description="Basic and acidic residues" evidence="1">
    <location>
        <begin position="922"/>
        <end position="931"/>
    </location>
</feature>
<gene>
    <name evidence="3" type="ORF">PLOB_00049071</name>
</gene>
<feature type="region of interest" description="Disordered" evidence="1">
    <location>
        <begin position="270"/>
        <end position="366"/>
    </location>
</feature>
<evidence type="ECO:0000256" key="1">
    <source>
        <dbReference type="SAM" id="MobiDB-lite"/>
    </source>
</evidence>
<dbReference type="Pfam" id="PF01391">
    <property type="entry name" value="Collagen"/>
    <property type="match status" value="4"/>
</dbReference>
<organism evidence="3 4">
    <name type="scientific">Porites lobata</name>
    <dbReference type="NCBI Taxonomy" id="104759"/>
    <lineage>
        <taxon>Eukaryota</taxon>
        <taxon>Metazoa</taxon>
        <taxon>Cnidaria</taxon>
        <taxon>Anthozoa</taxon>
        <taxon>Hexacorallia</taxon>
        <taxon>Scleractinia</taxon>
        <taxon>Fungiina</taxon>
        <taxon>Poritidae</taxon>
        <taxon>Porites</taxon>
    </lineage>
</organism>
<evidence type="ECO:0000259" key="2">
    <source>
        <dbReference type="Pfam" id="PF25815"/>
    </source>
</evidence>
<feature type="domain" description="CTHRC1 C-terminal" evidence="2">
    <location>
        <begin position="134"/>
        <end position="260"/>
    </location>
</feature>
<comment type="caution">
    <text evidence="3">The sequence shown here is derived from an EMBL/GenBank/DDBJ whole genome shotgun (WGS) entry which is preliminary data.</text>
</comment>
<feature type="domain" description="CTHRC1 C-terminal" evidence="2">
    <location>
        <begin position="370"/>
        <end position="495"/>
    </location>
</feature>
<evidence type="ECO:0000313" key="4">
    <source>
        <dbReference type="Proteomes" id="UP001159405"/>
    </source>
</evidence>
<feature type="compositionally biased region" description="Basic and acidic residues" evidence="1">
    <location>
        <begin position="348"/>
        <end position="358"/>
    </location>
</feature>
<proteinExistence type="predicted"/>
<accession>A0ABN8PWS1</accession>
<dbReference type="Proteomes" id="UP001159405">
    <property type="component" value="Unassembled WGS sequence"/>
</dbReference>
<feature type="region of interest" description="Disordered" evidence="1">
    <location>
        <begin position="105"/>
        <end position="129"/>
    </location>
</feature>
<dbReference type="PANTHER" id="PTHR24023:SF1082">
    <property type="entry name" value="COLLAGEN TRIPLE HELIX REPEAT"/>
    <property type="match status" value="1"/>
</dbReference>
<feature type="compositionally biased region" description="Basic and acidic residues" evidence="1">
    <location>
        <begin position="112"/>
        <end position="122"/>
    </location>
</feature>
<dbReference type="PANTHER" id="PTHR24023">
    <property type="entry name" value="COLLAGEN ALPHA"/>
    <property type="match status" value="1"/>
</dbReference>